<dbReference type="InterPro" id="IPR015919">
    <property type="entry name" value="Cadherin-like_sf"/>
</dbReference>
<dbReference type="SMART" id="SM00112">
    <property type="entry name" value="CA"/>
    <property type="match status" value="6"/>
</dbReference>
<dbReference type="PROSITE" id="PS50268">
    <property type="entry name" value="CADHERIN_2"/>
    <property type="match status" value="6"/>
</dbReference>
<dbReference type="SUPFAM" id="SSF49313">
    <property type="entry name" value="Cadherin-like"/>
    <property type="match status" value="6"/>
</dbReference>
<dbReference type="InterPro" id="IPR002126">
    <property type="entry name" value="Cadherin-like_dom"/>
</dbReference>
<evidence type="ECO:0000256" key="12">
    <source>
        <dbReference type="SAM" id="MobiDB-lite"/>
    </source>
</evidence>
<reference evidence="15" key="2">
    <citation type="submission" date="2025-08" db="UniProtKB">
        <authorList>
            <consortium name="Ensembl"/>
        </authorList>
    </citation>
    <scope>IDENTIFICATION</scope>
</reference>
<feature type="transmembrane region" description="Helical" evidence="13">
    <location>
        <begin position="928"/>
        <end position="948"/>
    </location>
</feature>
<feature type="region of interest" description="Disordered" evidence="12">
    <location>
        <begin position="124"/>
        <end position="182"/>
    </location>
</feature>
<dbReference type="FunFam" id="2.60.40.60:FF:000003">
    <property type="entry name" value="Protocadherin alpha 2"/>
    <property type="match status" value="1"/>
</dbReference>
<evidence type="ECO:0000256" key="6">
    <source>
        <dbReference type="ARBA" id="ARBA00022837"/>
    </source>
</evidence>
<feature type="compositionally biased region" description="Low complexity" evidence="12">
    <location>
        <begin position="125"/>
        <end position="139"/>
    </location>
</feature>
<evidence type="ECO:0000256" key="3">
    <source>
        <dbReference type="ARBA" id="ARBA00022692"/>
    </source>
</evidence>
<keyword evidence="10" id="KW-0325">Glycoprotein</keyword>
<dbReference type="FunFam" id="2.60.40.60:FF:000004">
    <property type="entry name" value="Protocadherin 1 gamma 2"/>
    <property type="match status" value="1"/>
</dbReference>
<proteinExistence type="predicted"/>
<evidence type="ECO:0000256" key="1">
    <source>
        <dbReference type="ARBA" id="ARBA00004251"/>
    </source>
</evidence>
<dbReference type="Pfam" id="PF00028">
    <property type="entry name" value="Cadherin"/>
    <property type="match status" value="5"/>
</dbReference>
<evidence type="ECO:0000256" key="10">
    <source>
        <dbReference type="ARBA" id="ARBA00023180"/>
    </source>
</evidence>
<reference evidence="15" key="3">
    <citation type="submission" date="2025-09" db="UniProtKB">
        <authorList>
            <consortium name="Ensembl"/>
        </authorList>
    </citation>
    <scope>IDENTIFICATION</scope>
</reference>
<feature type="domain" description="Cadherin" evidence="14">
    <location>
        <begin position="819"/>
        <end position="913"/>
    </location>
</feature>
<dbReference type="FunFam" id="2.60.40.60:FF:000001">
    <property type="entry name" value="Protocadherin alpha 2"/>
    <property type="match status" value="1"/>
</dbReference>
<evidence type="ECO:0000256" key="5">
    <source>
        <dbReference type="ARBA" id="ARBA00022737"/>
    </source>
</evidence>
<evidence type="ECO:0000256" key="13">
    <source>
        <dbReference type="SAM" id="Phobius"/>
    </source>
</evidence>
<dbReference type="AlphaFoldDB" id="A0A8C3U1R0"/>
<dbReference type="Pfam" id="PF08266">
    <property type="entry name" value="Cadherin_2"/>
    <property type="match status" value="1"/>
</dbReference>
<dbReference type="PANTHER" id="PTHR24028">
    <property type="entry name" value="CADHERIN-87A"/>
    <property type="match status" value="1"/>
</dbReference>
<keyword evidence="8 13" id="KW-1133">Transmembrane helix</keyword>
<evidence type="ECO:0000313" key="16">
    <source>
        <dbReference type="Proteomes" id="UP000694563"/>
    </source>
</evidence>
<dbReference type="OrthoDB" id="6252479at2759"/>
<dbReference type="InterPro" id="IPR050174">
    <property type="entry name" value="Protocadherin/Cadherin-CA"/>
</dbReference>
<name>A0A8C3U1R0_CATUS</name>
<reference evidence="15" key="1">
    <citation type="submission" date="2020-10" db="EMBL/GenBank/DDBJ databases">
        <title>Catharus ustulatus (Swainson's thrush) genome, bCatUst1, primary haplotype v2.</title>
        <authorList>
            <person name="Delmore K."/>
            <person name="Vafadar M."/>
            <person name="Formenti G."/>
            <person name="Chow W."/>
            <person name="Pelan S."/>
            <person name="Howe K."/>
            <person name="Rhie A."/>
            <person name="Mountcastle J."/>
            <person name="Haase B."/>
            <person name="Fedrigo O."/>
            <person name="Jarvis E.D."/>
        </authorList>
    </citation>
    <scope>NUCLEOTIDE SEQUENCE [LARGE SCALE GENOMIC DNA]</scope>
</reference>
<dbReference type="InterPro" id="IPR013164">
    <property type="entry name" value="Cadherin_N"/>
</dbReference>
<organism evidence="15 16">
    <name type="scientific">Catharus ustulatus</name>
    <name type="common">Russet-backed thrush</name>
    <name type="synonym">Hylocichla ustulatus</name>
    <dbReference type="NCBI Taxonomy" id="91951"/>
    <lineage>
        <taxon>Eukaryota</taxon>
        <taxon>Metazoa</taxon>
        <taxon>Chordata</taxon>
        <taxon>Craniata</taxon>
        <taxon>Vertebrata</taxon>
        <taxon>Euteleostomi</taxon>
        <taxon>Archelosauria</taxon>
        <taxon>Archosauria</taxon>
        <taxon>Dinosauria</taxon>
        <taxon>Saurischia</taxon>
        <taxon>Theropoda</taxon>
        <taxon>Coelurosauria</taxon>
        <taxon>Aves</taxon>
        <taxon>Neognathae</taxon>
        <taxon>Neoaves</taxon>
        <taxon>Telluraves</taxon>
        <taxon>Australaves</taxon>
        <taxon>Passeriformes</taxon>
        <taxon>Turdidae</taxon>
        <taxon>Catharus</taxon>
    </lineage>
</organism>
<dbReference type="GO" id="GO:0005509">
    <property type="term" value="F:calcium ion binding"/>
    <property type="evidence" value="ECO:0007669"/>
    <property type="project" value="UniProtKB-UniRule"/>
</dbReference>
<feature type="region of interest" description="Disordered" evidence="12">
    <location>
        <begin position="1015"/>
        <end position="1035"/>
    </location>
</feature>
<comment type="subcellular location">
    <subcellularLocation>
        <location evidence="1">Cell membrane</location>
        <topology evidence="1">Single-pass type I membrane protein</topology>
    </subcellularLocation>
</comment>
<feature type="domain" description="Cadherin" evidence="14">
    <location>
        <begin position="264"/>
        <end position="370"/>
    </location>
</feature>
<keyword evidence="4" id="KW-0732">Signal</keyword>
<evidence type="ECO:0000259" key="14">
    <source>
        <dbReference type="PROSITE" id="PS50268"/>
    </source>
</evidence>
<keyword evidence="7" id="KW-0130">Cell adhesion</keyword>
<keyword evidence="6 11" id="KW-0106">Calcium</keyword>
<feature type="domain" description="Cadherin" evidence="14">
    <location>
        <begin position="481"/>
        <end position="585"/>
    </location>
</feature>
<dbReference type="InterPro" id="IPR032455">
    <property type="entry name" value="Cadherin_C"/>
</dbReference>
<dbReference type="InterPro" id="IPR020894">
    <property type="entry name" value="Cadherin_CS"/>
</dbReference>
<keyword evidence="3 13" id="KW-0812">Transmembrane</keyword>
<feature type="domain" description="Cadherin" evidence="14">
    <location>
        <begin position="371"/>
        <end position="480"/>
    </location>
</feature>
<evidence type="ECO:0000256" key="7">
    <source>
        <dbReference type="ARBA" id="ARBA00022889"/>
    </source>
</evidence>
<dbReference type="PANTHER" id="PTHR24028:SF118">
    <property type="entry name" value="PROTOCADHERIN BETA-1"/>
    <property type="match status" value="1"/>
</dbReference>
<dbReference type="Proteomes" id="UP000694563">
    <property type="component" value="Chromosome 15"/>
</dbReference>
<dbReference type="Ensembl" id="ENSCUST00005006351.1">
    <property type="protein sequence ID" value="ENSCUSP00005006115.1"/>
    <property type="gene ID" value="ENSCUSG00005003850.1"/>
</dbReference>
<evidence type="ECO:0000256" key="4">
    <source>
        <dbReference type="ARBA" id="ARBA00022729"/>
    </source>
</evidence>
<keyword evidence="16" id="KW-1185">Reference proteome</keyword>
<keyword evidence="2" id="KW-1003">Cell membrane</keyword>
<evidence type="ECO:0000256" key="8">
    <source>
        <dbReference type="ARBA" id="ARBA00022989"/>
    </source>
</evidence>
<keyword evidence="9 13" id="KW-0472">Membrane</keyword>
<dbReference type="RefSeq" id="XP_032928863.1">
    <property type="nucleotide sequence ID" value="XM_033072972.2"/>
</dbReference>
<evidence type="ECO:0000313" key="15">
    <source>
        <dbReference type="Ensembl" id="ENSCUSP00005006115.1"/>
    </source>
</evidence>
<evidence type="ECO:0000256" key="9">
    <source>
        <dbReference type="ARBA" id="ARBA00023136"/>
    </source>
</evidence>
<dbReference type="PROSITE" id="PS00232">
    <property type="entry name" value="CADHERIN_1"/>
    <property type="match status" value="3"/>
</dbReference>
<protein>
    <recommendedName>
        <fullName evidence="14">Cadherin domain-containing protein</fullName>
    </recommendedName>
</protein>
<dbReference type="PRINTS" id="PR00205">
    <property type="entry name" value="CADHERIN"/>
</dbReference>
<accession>A0A8C3U1R0</accession>
<dbReference type="CDD" id="cd11304">
    <property type="entry name" value="Cadherin_repeat"/>
    <property type="match status" value="6"/>
</dbReference>
<evidence type="ECO:0000256" key="2">
    <source>
        <dbReference type="ARBA" id="ARBA00022475"/>
    </source>
</evidence>
<dbReference type="GO" id="GO:0005886">
    <property type="term" value="C:plasma membrane"/>
    <property type="evidence" value="ECO:0007669"/>
    <property type="project" value="UniProtKB-SubCell"/>
</dbReference>
<feature type="compositionally biased region" description="Basic and acidic residues" evidence="12">
    <location>
        <begin position="144"/>
        <end position="160"/>
    </location>
</feature>
<sequence length="1058" mass="113665">MPCLYVPKFCELISHCVHRQKQCFMGRAPECGDGAGSVHWHSRAIEISLSMCGLLCQETRLGRGGLSFRFSLGWGRAHWVLAAGCVERFGIAGRGERQRGLRAAAGAVPARTAGWCPRLRRRRATAAAEAAEPGPAQPRKIQPRKTERSTAEQSRAEQKPAKQSAEQLRASRTIPAEPGGGDLGCCGTGERCPVSPAAGTAWLCSALPQESHPAREGARPALRHFPQRIARHIPETQPGRRRRAMAIARQVLCLSAFLSLPLARAEPIRYSVAEEAESGSLVGKLAEDAGLTPPQLSARRARLLSEDGRQHLRLEPGSGRLLVAGRLDREQLCAHSDTCMLPFELLLSDPLQFFRVEVTLEDINDHSPVFPKDRVTFKILETSDPGSRFPLEVARDLDVGSNTVQAYSLAPENEYFSVSYGTQITGKKYLELVLEKPLDREEHAEMSFSVIAVDGGSPPRSGTAEVKILILDVNDNAPTFTQEVYNGKILENMPEGSVVLTVRATDQDAGVNGDISYELSEEVVQGDPAFVIDPRTGEIKFTKPLDFEAAHTHELSVSATDGGGLSAICKVLVEVVDVNDNAPELVVSSFSSPLPENTAPGTVVALFTVRDRDSGANGKISCALDDQLFFSLRPAYKNYYELVTVSALDREHTAQYVLRVTAADAGSPPLTSTHTFTVHISDVNDNAPVFNQTSYTMYVRENNVPSVLVGAVSAADADEGLNAKVTYSLAPGPAAERPSCSCISVNSENGHVFVLRPLDYERLKHTEVTVSASDAGSPPLRANVTVRLVVLDENDNAPLVLYPAQDSSPASSELVPVAAQAGYLITKVVAVDADSAQNSWLSYHLLRATEPGLFSVAVQSGEVRLKRPVTERDSVKHKLLVLVTDNGKPPLSATAALSALLLKDFSDVRLPHSSPPADEHGDSLTTSLIISLVFVSLLFLVSSAVFVARKVCKSKELKAAHVLYGADNLQSGLADAAAAGTLPRAYCYEISLTTGSANSEFQFLKPILPSLPAQPCATGQGPEQHEQHFPCVPVSTEDTAPGNAGTLSAGQFNALSSN</sequence>
<dbReference type="Pfam" id="PF16492">
    <property type="entry name" value="Cadherin_C_2"/>
    <property type="match status" value="1"/>
</dbReference>
<dbReference type="Gene3D" id="2.60.40.60">
    <property type="entry name" value="Cadherins"/>
    <property type="match status" value="6"/>
</dbReference>
<dbReference type="GeneID" id="117003224"/>
<feature type="domain" description="Cadherin" evidence="14">
    <location>
        <begin position="691"/>
        <end position="800"/>
    </location>
</feature>
<gene>
    <name evidence="15" type="primary">LOC117003224</name>
</gene>
<dbReference type="FunFam" id="2.60.40.60:FF:000006">
    <property type="entry name" value="Protocadherin alpha 2"/>
    <property type="match status" value="1"/>
</dbReference>
<dbReference type="GO" id="GO:0007156">
    <property type="term" value="P:homophilic cell adhesion via plasma membrane adhesion molecules"/>
    <property type="evidence" value="ECO:0007669"/>
    <property type="project" value="InterPro"/>
</dbReference>
<dbReference type="FunFam" id="2.60.40.60:FF:000002">
    <property type="entry name" value="Protocadherin alpha 2"/>
    <property type="match status" value="1"/>
</dbReference>
<feature type="domain" description="Cadherin" evidence="14">
    <location>
        <begin position="586"/>
        <end position="690"/>
    </location>
</feature>
<keyword evidence="5" id="KW-0677">Repeat</keyword>
<dbReference type="FunFam" id="2.60.40.60:FF:000007">
    <property type="entry name" value="Protocadherin alpha 2"/>
    <property type="match status" value="1"/>
</dbReference>
<evidence type="ECO:0000256" key="11">
    <source>
        <dbReference type="PROSITE-ProRule" id="PRU00043"/>
    </source>
</evidence>